<dbReference type="EMBL" id="JADKFW010000005">
    <property type="protein sequence ID" value="MBK9717923.1"/>
    <property type="molecule type" value="Genomic_DNA"/>
</dbReference>
<evidence type="ECO:0000256" key="1">
    <source>
        <dbReference type="SAM" id="Phobius"/>
    </source>
</evidence>
<reference evidence="2 3" key="1">
    <citation type="submission" date="2020-10" db="EMBL/GenBank/DDBJ databases">
        <title>Connecting structure to function with the recovery of over 1000 high-quality activated sludge metagenome-assembled genomes encoding full-length rRNA genes using long-read sequencing.</title>
        <authorList>
            <person name="Singleton C.M."/>
            <person name="Petriglieri F."/>
            <person name="Kristensen J.M."/>
            <person name="Kirkegaard R.H."/>
            <person name="Michaelsen T.Y."/>
            <person name="Andersen M.H."/>
            <person name="Karst S.M."/>
            <person name="Dueholm M.S."/>
            <person name="Nielsen P.H."/>
            <person name="Albertsen M."/>
        </authorList>
    </citation>
    <scope>NUCLEOTIDE SEQUENCE [LARGE SCALE GENOMIC DNA]</scope>
    <source>
        <strain evidence="2">Ribe_18-Q3-R11-54_BAT3C.373</strain>
    </source>
</reference>
<comment type="caution">
    <text evidence="2">The sequence shown here is derived from an EMBL/GenBank/DDBJ whole genome shotgun (WGS) entry which is preliminary data.</text>
</comment>
<sequence>MNNNNSDPLDIWTRQTIKKVALEKPSADFNQKVMSKVLNLSTKSNKPLISNTLWLILSATLAIIIYLGTLLKTTDLFFGSHFTNKHISRWVLQLFNDWNLSSTLTSIVVSSGIILIVQIIYLKQWHTKKWNTLT</sequence>
<organism evidence="2 3">
    <name type="scientific">Candidatus Defluviibacterium haderslevense</name>
    <dbReference type="NCBI Taxonomy" id="2981993"/>
    <lineage>
        <taxon>Bacteria</taxon>
        <taxon>Pseudomonadati</taxon>
        <taxon>Bacteroidota</taxon>
        <taxon>Saprospiria</taxon>
        <taxon>Saprospirales</taxon>
        <taxon>Saprospiraceae</taxon>
        <taxon>Candidatus Defluviibacterium</taxon>
    </lineage>
</organism>
<keyword evidence="1" id="KW-0812">Transmembrane</keyword>
<dbReference type="Proteomes" id="UP000808349">
    <property type="component" value="Unassembled WGS sequence"/>
</dbReference>
<gene>
    <name evidence="2" type="ORF">IPO85_10475</name>
</gene>
<name>A0A9D7S9W6_9BACT</name>
<feature type="transmembrane region" description="Helical" evidence="1">
    <location>
        <begin position="100"/>
        <end position="122"/>
    </location>
</feature>
<feature type="transmembrane region" description="Helical" evidence="1">
    <location>
        <begin position="53"/>
        <end position="71"/>
    </location>
</feature>
<protein>
    <submittedName>
        <fullName evidence="2">Uncharacterized protein</fullName>
    </submittedName>
</protein>
<dbReference type="AlphaFoldDB" id="A0A9D7S9W6"/>
<keyword evidence="1" id="KW-1133">Transmembrane helix</keyword>
<keyword evidence="1" id="KW-0472">Membrane</keyword>
<evidence type="ECO:0000313" key="3">
    <source>
        <dbReference type="Proteomes" id="UP000808349"/>
    </source>
</evidence>
<evidence type="ECO:0000313" key="2">
    <source>
        <dbReference type="EMBL" id="MBK9717923.1"/>
    </source>
</evidence>
<proteinExistence type="predicted"/>
<accession>A0A9D7S9W6</accession>